<dbReference type="AlphaFoldDB" id="A0A9W6PTH8"/>
<dbReference type="EMBL" id="BSRZ01000001">
    <property type="protein sequence ID" value="GLW62799.1"/>
    <property type="molecule type" value="Genomic_DNA"/>
</dbReference>
<dbReference type="RefSeq" id="WP_067910065.1">
    <property type="nucleotide sequence ID" value="NZ_BSRZ01000001.1"/>
</dbReference>
<evidence type="ECO:0008006" key="4">
    <source>
        <dbReference type="Google" id="ProtNLM"/>
    </source>
</evidence>
<evidence type="ECO:0000256" key="1">
    <source>
        <dbReference type="SAM" id="MobiDB-lite"/>
    </source>
</evidence>
<evidence type="ECO:0000313" key="2">
    <source>
        <dbReference type="EMBL" id="GLW62799.1"/>
    </source>
</evidence>
<protein>
    <recommendedName>
        <fullName evidence="4">DUF4232 domain-containing protein</fullName>
    </recommendedName>
</protein>
<comment type="caution">
    <text evidence="2">The sequence shown here is derived from an EMBL/GenBank/DDBJ whole genome shotgun (WGS) entry which is preliminary data.</text>
</comment>
<name>A0A9W6PTH8_9ACTN</name>
<dbReference type="Proteomes" id="UP001165124">
    <property type="component" value="Unassembled WGS sequence"/>
</dbReference>
<organism evidence="2 3">
    <name type="scientific">Actinomadura rubrobrunea</name>
    <dbReference type="NCBI Taxonomy" id="115335"/>
    <lineage>
        <taxon>Bacteria</taxon>
        <taxon>Bacillati</taxon>
        <taxon>Actinomycetota</taxon>
        <taxon>Actinomycetes</taxon>
        <taxon>Streptosporangiales</taxon>
        <taxon>Thermomonosporaceae</taxon>
        <taxon>Actinomadura</taxon>
    </lineage>
</organism>
<sequence length="235" mass="24642">MANSYRPRTRRKTRTAGWLGLAGALTGAAGIAAVAVGIAVLQPDGEEGDAAGGSTPVTGESRGGPAPTPSPRTGPSLTFTTPEGYEYGLAAVKTGVDPRPFGEGKSPPAGSTYAYAEYVITNPGRRPVLLDYPADLFMPRSSVPASARDRCMPQPGIPYSMCTLPNSSRVTARLEGSKPLLKDGVDTLIPAGGSYVVRIASDLPVDDDLDPSDLKLYVWNARYTSDRKGIELAFP</sequence>
<gene>
    <name evidence="2" type="ORF">Arub01_10430</name>
</gene>
<reference evidence="2" key="1">
    <citation type="submission" date="2023-02" db="EMBL/GenBank/DDBJ databases">
        <title>Actinomadura rubrobrunea NBRC 14622.</title>
        <authorList>
            <person name="Ichikawa N."/>
            <person name="Sato H."/>
            <person name="Tonouchi N."/>
        </authorList>
    </citation>
    <scope>NUCLEOTIDE SEQUENCE</scope>
    <source>
        <strain evidence="2">NBRC 14622</strain>
    </source>
</reference>
<accession>A0A9W6PTH8</accession>
<proteinExistence type="predicted"/>
<evidence type="ECO:0000313" key="3">
    <source>
        <dbReference type="Proteomes" id="UP001165124"/>
    </source>
</evidence>
<feature type="region of interest" description="Disordered" evidence="1">
    <location>
        <begin position="46"/>
        <end position="76"/>
    </location>
</feature>
<keyword evidence="3" id="KW-1185">Reference proteome</keyword>